<feature type="transmembrane region" description="Helical" evidence="2">
    <location>
        <begin position="12"/>
        <end position="30"/>
    </location>
</feature>
<dbReference type="InterPro" id="IPR036034">
    <property type="entry name" value="PDZ_sf"/>
</dbReference>
<dbReference type="SUPFAM" id="SSF50156">
    <property type="entry name" value="PDZ domain-like"/>
    <property type="match status" value="1"/>
</dbReference>
<dbReference type="InterPro" id="IPR001478">
    <property type="entry name" value="PDZ"/>
</dbReference>
<keyword evidence="2" id="KW-1133">Transmembrane helix</keyword>
<gene>
    <name evidence="4" type="ORF">MNB_SV-6-704</name>
</gene>
<organism evidence="4">
    <name type="scientific">hydrothermal vent metagenome</name>
    <dbReference type="NCBI Taxonomy" id="652676"/>
    <lineage>
        <taxon>unclassified sequences</taxon>
        <taxon>metagenomes</taxon>
        <taxon>ecological metagenomes</taxon>
    </lineage>
</organism>
<dbReference type="Gene3D" id="2.30.42.10">
    <property type="match status" value="1"/>
</dbReference>
<evidence type="ECO:0000256" key="1">
    <source>
        <dbReference type="SAM" id="MobiDB-lite"/>
    </source>
</evidence>
<dbReference type="SMART" id="SM00228">
    <property type="entry name" value="PDZ"/>
    <property type="match status" value="1"/>
</dbReference>
<protein>
    <submittedName>
        <fullName evidence="4">General secretion pathway protein C</fullName>
    </submittedName>
</protein>
<keyword evidence="2" id="KW-0472">Membrane</keyword>
<evidence type="ECO:0000256" key="2">
    <source>
        <dbReference type="SAM" id="Phobius"/>
    </source>
</evidence>
<accession>A0A1W1BUS0</accession>
<sequence length="280" mass="31604">MKQLFSPSVVKNLILILATMAIVKIGWVAVEMTLLPARGVEYIKNSDIKSLYYRTRFATNRVVQGRATKQPISDISSFKLLAIYRSKDVVVVTISKGGKSSVLSKKDNIDGYILDDATARAAIFLRNGKRYRLYLTEKMDSPESKRAVRYPTKTVETPKEKPASSEPIGEIVQSDDVTVIDKSLLEHYGKNLNDIWKNIGMKEVTEGGHIKGFKVNFVKRGSHFSKLGLRRGDIIKSVNGQELNSYNSAFEIYRDIDNIDSLTVVIMRGKEEMELNYEIN</sequence>
<feature type="domain" description="PDZ" evidence="3">
    <location>
        <begin position="197"/>
        <end position="270"/>
    </location>
</feature>
<reference evidence="4" key="1">
    <citation type="submission" date="2016-10" db="EMBL/GenBank/DDBJ databases">
        <authorList>
            <person name="de Groot N.N."/>
        </authorList>
    </citation>
    <scope>NUCLEOTIDE SEQUENCE</scope>
</reference>
<evidence type="ECO:0000313" key="4">
    <source>
        <dbReference type="EMBL" id="SFV57234.1"/>
    </source>
</evidence>
<evidence type="ECO:0000259" key="3">
    <source>
        <dbReference type="SMART" id="SM00228"/>
    </source>
</evidence>
<dbReference type="EMBL" id="FPHC01000041">
    <property type="protein sequence ID" value="SFV57234.1"/>
    <property type="molecule type" value="Genomic_DNA"/>
</dbReference>
<proteinExistence type="predicted"/>
<keyword evidence="2" id="KW-0812">Transmembrane</keyword>
<feature type="region of interest" description="Disordered" evidence="1">
    <location>
        <begin position="145"/>
        <end position="167"/>
    </location>
</feature>
<name>A0A1W1BUS0_9ZZZZ</name>
<dbReference type="AlphaFoldDB" id="A0A1W1BUS0"/>